<dbReference type="EMBL" id="CP001831">
    <property type="protein sequence ID" value="AEH82512.1"/>
    <property type="molecule type" value="Genomic_DNA"/>
</dbReference>
<sequence>MDANFDLEAIERAFVEAAVDPTKWKEAMTVAARATGSTGALLFDAQSHLPGIPQSENMEAATEAYIQGGWSERDVRYGILSRLLQKGVATDLDLFTADQIERHPYYQEFLAPHKLRWFAGVKVASGDSLWCLSIQRSIEQGPFSPDQLETLADLSRRLASASAVSNMLGFSRVDAALDAYERSNTPAFVFDVSGNVLRLNASAEMLLGDTLKITGRRLTSSDRNATQALETLLHEVIVRESPRSPGPILLPRPGRRPMLAYVQKLPSVSYSPLAPGQAVAVVTDPEAACTPTLSALQACFELTVAEAKLAQNIALGKSLERIGHECGIAYDTARNQLKAVFAKTDTHSQCQLASLLSRL</sequence>
<dbReference type="SMART" id="SM00421">
    <property type="entry name" value="HTH_LUXR"/>
    <property type="match status" value="1"/>
</dbReference>
<evidence type="ECO:0000313" key="3">
    <source>
        <dbReference type="Proteomes" id="UP000009045"/>
    </source>
</evidence>
<dbReference type="KEGG" id="smx:SM11_pC1439"/>
<protein>
    <submittedName>
        <fullName evidence="2">Transcriptional regulator</fullName>
    </submittedName>
</protein>
<evidence type="ECO:0000259" key="1">
    <source>
        <dbReference type="SMART" id="SM00421"/>
    </source>
</evidence>
<gene>
    <name evidence="2" type="ordered locus">SM11_pC1439</name>
</gene>
<dbReference type="Proteomes" id="UP000009045">
    <property type="component" value="Plasmid pSmeSM11c"/>
</dbReference>
<dbReference type="GO" id="GO:0006355">
    <property type="term" value="P:regulation of DNA-templated transcription"/>
    <property type="evidence" value="ECO:0007669"/>
    <property type="project" value="InterPro"/>
</dbReference>
<geneLocation type="plasmid" evidence="2 3">
    <name>pSmeSM11c</name>
</geneLocation>
<dbReference type="AlphaFoldDB" id="F7XBJ4"/>
<evidence type="ECO:0000313" key="2">
    <source>
        <dbReference type="EMBL" id="AEH82512.1"/>
    </source>
</evidence>
<proteinExistence type="predicted"/>
<name>F7XBJ4_SINMM</name>
<dbReference type="InterPro" id="IPR016032">
    <property type="entry name" value="Sig_transdc_resp-reg_C-effctor"/>
</dbReference>
<accession>F7XBJ4</accession>
<reference evidence="2 3" key="1">
    <citation type="journal article" date="2011" name="J. Biotechnol.">
        <title>The complete genome sequence of the dominant Sinorhizobium meliloti field isolate SM11 extends the S. meliloti pan-genome.</title>
        <authorList>
            <person name="Schneiker-Bekel S."/>
            <person name="Wibberg D."/>
            <person name="Bekel T."/>
            <person name="Blom J."/>
            <person name="Linke B."/>
            <person name="Neuweger H."/>
            <person name="Stiens M."/>
            <person name="Vorholter F.J."/>
            <person name="Weidner S."/>
            <person name="Goesmann A."/>
            <person name="Puhler A."/>
            <person name="Schluter A."/>
        </authorList>
    </citation>
    <scope>NUCLEOTIDE SEQUENCE [LARGE SCALE GENOMIC DNA]</scope>
    <source>
        <strain evidence="2 3">SM11</strain>
        <plasmid evidence="3">pSmeSM11c</plasmid>
    </source>
</reference>
<dbReference type="InterPro" id="IPR036388">
    <property type="entry name" value="WH-like_DNA-bd_sf"/>
</dbReference>
<organism evidence="2 3">
    <name type="scientific">Sinorhizobium meliloti (strain SM11)</name>
    <dbReference type="NCBI Taxonomy" id="707241"/>
    <lineage>
        <taxon>Bacteria</taxon>
        <taxon>Pseudomonadati</taxon>
        <taxon>Pseudomonadota</taxon>
        <taxon>Alphaproteobacteria</taxon>
        <taxon>Hyphomicrobiales</taxon>
        <taxon>Rhizobiaceae</taxon>
        <taxon>Sinorhizobium/Ensifer group</taxon>
        <taxon>Sinorhizobium</taxon>
    </lineage>
</organism>
<dbReference type="SUPFAM" id="SSF46894">
    <property type="entry name" value="C-terminal effector domain of the bipartite response regulators"/>
    <property type="match status" value="1"/>
</dbReference>
<dbReference type="Gene3D" id="1.10.10.10">
    <property type="entry name" value="Winged helix-like DNA-binding domain superfamily/Winged helix DNA-binding domain"/>
    <property type="match status" value="1"/>
</dbReference>
<dbReference type="RefSeq" id="WP_014531935.1">
    <property type="nucleotide sequence ID" value="NC_017327.1"/>
</dbReference>
<dbReference type="PATRIC" id="fig|707241.3.peg.5366"/>
<dbReference type="HOGENOM" id="CLU_037939_3_0_5"/>
<keyword evidence="2" id="KW-0614">Plasmid</keyword>
<dbReference type="GO" id="GO:0003677">
    <property type="term" value="F:DNA binding"/>
    <property type="evidence" value="ECO:0007669"/>
    <property type="project" value="InterPro"/>
</dbReference>
<dbReference type="InterPro" id="IPR000792">
    <property type="entry name" value="Tscrpt_reg_LuxR_C"/>
</dbReference>
<feature type="domain" description="HTH luxR-type" evidence="1">
    <location>
        <begin position="299"/>
        <end position="356"/>
    </location>
</feature>